<dbReference type="SUPFAM" id="SSF53822">
    <property type="entry name" value="Periplasmic binding protein-like I"/>
    <property type="match status" value="1"/>
</dbReference>
<evidence type="ECO:0000313" key="6">
    <source>
        <dbReference type="EMBL" id="QEC48442.1"/>
    </source>
</evidence>
<dbReference type="OrthoDB" id="8287616at2"/>
<evidence type="ECO:0000313" key="7">
    <source>
        <dbReference type="Proteomes" id="UP000321805"/>
    </source>
</evidence>
<dbReference type="AlphaFoldDB" id="A0A5B8U703"/>
<dbReference type="EMBL" id="CP042430">
    <property type="protein sequence ID" value="QEC48442.1"/>
    <property type="molecule type" value="Genomic_DNA"/>
</dbReference>
<sequence>MLGATACGSSKSNSGGSSGGTSTAAAGGTSTTAAGGGDSAKAKAQAVIDKAKQVPVWKVDAQPFDVTKVKGKTIFNIPVSSTVPYVAAVDKQMQKVATEQGVKWVQFANQGNPTQWAAGINQAISQKADLIILDAGNDPKLVIPALRKAKQAGVPVMVNHLYQNGEGPDPSTASLITAYIAVPFNESGALSVNYAVAKDGCDGVKAPLIITAKEVPPSDGIVNSMQTTLKDLCPDAKAKVVNVPVVDWGTKIAPEAQSAVSSNPDTKWIFPTYDSMSIPAIQGVRQAGKAATVKIASYNGTPDVMKLIQSGDIMQADMGENIEWLAYGNMDQAFRILAGAPIVKGGLENTPLRVFDDSNIAEAAPNDFTGGFGDAFKTGYKKLWGVS</sequence>
<evidence type="ECO:0000259" key="5">
    <source>
        <dbReference type="Pfam" id="PF13407"/>
    </source>
</evidence>
<dbReference type="InterPro" id="IPR025997">
    <property type="entry name" value="SBP_2_dom"/>
</dbReference>
<dbReference type="GO" id="GO:0030246">
    <property type="term" value="F:carbohydrate binding"/>
    <property type="evidence" value="ECO:0007669"/>
    <property type="project" value="UniProtKB-ARBA"/>
</dbReference>
<keyword evidence="7" id="KW-1185">Reference proteome</keyword>
<keyword evidence="3" id="KW-0732">Signal</keyword>
<dbReference type="RefSeq" id="WP_146919979.1">
    <property type="nucleotide sequence ID" value="NZ_CP042430.1"/>
</dbReference>
<feature type="domain" description="Periplasmic binding protein" evidence="5">
    <location>
        <begin position="77"/>
        <end position="339"/>
    </location>
</feature>
<gene>
    <name evidence="6" type="ORF">FSW04_13260</name>
</gene>
<feature type="compositionally biased region" description="Low complexity" evidence="4">
    <location>
        <begin position="1"/>
        <end position="33"/>
    </location>
</feature>
<accession>A0A5B8U703</accession>
<dbReference type="GO" id="GO:0030313">
    <property type="term" value="C:cell envelope"/>
    <property type="evidence" value="ECO:0007669"/>
    <property type="project" value="UniProtKB-SubCell"/>
</dbReference>
<dbReference type="CDD" id="cd01536">
    <property type="entry name" value="PBP1_ABC_sugar_binding-like"/>
    <property type="match status" value="1"/>
</dbReference>
<dbReference type="Gene3D" id="3.40.50.2300">
    <property type="match status" value="2"/>
</dbReference>
<name>A0A5B8U703_9ACTN</name>
<dbReference type="InterPro" id="IPR028082">
    <property type="entry name" value="Peripla_BP_I"/>
</dbReference>
<evidence type="ECO:0000256" key="2">
    <source>
        <dbReference type="ARBA" id="ARBA00007639"/>
    </source>
</evidence>
<evidence type="ECO:0000256" key="4">
    <source>
        <dbReference type="SAM" id="MobiDB-lite"/>
    </source>
</evidence>
<comment type="subcellular location">
    <subcellularLocation>
        <location evidence="1">Cell envelope</location>
    </subcellularLocation>
</comment>
<dbReference type="Pfam" id="PF13407">
    <property type="entry name" value="Peripla_BP_4"/>
    <property type="match status" value="1"/>
</dbReference>
<feature type="region of interest" description="Disordered" evidence="4">
    <location>
        <begin position="1"/>
        <end position="37"/>
    </location>
</feature>
<dbReference type="KEGG" id="bsol:FSW04_13260"/>
<evidence type="ECO:0000256" key="1">
    <source>
        <dbReference type="ARBA" id="ARBA00004196"/>
    </source>
</evidence>
<dbReference type="PANTHER" id="PTHR46847">
    <property type="entry name" value="D-ALLOSE-BINDING PERIPLASMIC PROTEIN-RELATED"/>
    <property type="match status" value="1"/>
</dbReference>
<proteinExistence type="inferred from homology"/>
<comment type="similarity">
    <text evidence="2">Belongs to the bacterial solute-binding protein 2 family.</text>
</comment>
<dbReference type="PANTHER" id="PTHR46847:SF1">
    <property type="entry name" value="D-ALLOSE-BINDING PERIPLASMIC PROTEIN-RELATED"/>
    <property type="match status" value="1"/>
</dbReference>
<dbReference type="Proteomes" id="UP000321805">
    <property type="component" value="Chromosome"/>
</dbReference>
<organism evidence="6 7">
    <name type="scientific">Baekduia soli</name>
    <dbReference type="NCBI Taxonomy" id="496014"/>
    <lineage>
        <taxon>Bacteria</taxon>
        <taxon>Bacillati</taxon>
        <taxon>Actinomycetota</taxon>
        <taxon>Thermoleophilia</taxon>
        <taxon>Solirubrobacterales</taxon>
        <taxon>Baekduiaceae</taxon>
        <taxon>Baekduia</taxon>
    </lineage>
</organism>
<reference evidence="6 7" key="1">
    <citation type="journal article" date="2018" name="J. Microbiol.">
        <title>Baekduia soli gen. nov., sp. nov., a novel bacterium isolated from the soil of Baekdu Mountain and proposal of a novel family name, Baekduiaceae fam. nov.</title>
        <authorList>
            <person name="An D.S."/>
            <person name="Siddiqi M.Z."/>
            <person name="Kim K.H."/>
            <person name="Yu H.S."/>
            <person name="Im W.T."/>
        </authorList>
    </citation>
    <scope>NUCLEOTIDE SEQUENCE [LARGE SCALE GENOMIC DNA]</scope>
    <source>
        <strain evidence="6 7">BR7-21</strain>
    </source>
</reference>
<evidence type="ECO:0000256" key="3">
    <source>
        <dbReference type="ARBA" id="ARBA00022729"/>
    </source>
</evidence>
<protein>
    <submittedName>
        <fullName evidence="6">Sugar ABC transporter substrate-binding protein</fullName>
    </submittedName>
</protein>